<keyword evidence="2" id="KW-1185">Reference proteome</keyword>
<organism evidence="1 2">
    <name type="scientific">Ameca splendens</name>
    <dbReference type="NCBI Taxonomy" id="208324"/>
    <lineage>
        <taxon>Eukaryota</taxon>
        <taxon>Metazoa</taxon>
        <taxon>Chordata</taxon>
        <taxon>Craniata</taxon>
        <taxon>Vertebrata</taxon>
        <taxon>Euteleostomi</taxon>
        <taxon>Actinopterygii</taxon>
        <taxon>Neopterygii</taxon>
        <taxon>Teleostei</taxon>
        <taxon>Neoteleostei</taxon>
        <taxon>Acanthomorphata</taxon>
        <taxon>Ovalentaria</taxon>
        <taxon>Atherinomorphae</taxon>
        <taxon>Cyprinodontiformes</taxon>
        <taxon>Goodeidae</taxon>
        <taxon>Ameca</taxon>
    </lineage>
</organism>
<reference evidence="1 2" key="1">
    <citation type="submission" date="2021-06" db="EMBL/GenBank/DDBJ databases">
        <authorList>
            <person name="Palmer J.M."/>
        </authorList>
    </citation>
    <scope>NUCLEOTIDE SEQUENCE [LARGE SCALE GENOMIC DNA]</scope>
    <source>
        <strain evidence="1 2">AS_MEX2019</strain>
        <tissue evidence="1">Muscle</tissue>
    </source>
</reference>
<evidence type="ECO:0000313" key="2">
    <source>
        <dbReference type="Proteomes" id="UP001469553"/>
    </source>
</evidence>
<comment type="caution">
    <text evidence="1">The sequence shown here is derived from an EMBL/GenBank/DDBJ whole genome shotgun (WGS) entry which is preliminary data.</text>
</comment>
<protein>
    <submittedName>
        <fullName evidence="1">Uncharacterized protein</fullName>
    </submittedName>
</protein>
<sequence length="71" mass="8230">MSFEVSDSDFECVSEILSDSGTEDAEDDLDDAVDKNMLRKMKVFHLTELKNRRKQNVQMLRKNLFSCALQN</sequence>
<gene>
    <name evidence="1" type="ORF">AMECASPLE_019870</name>
</gene>
<dbReference type="Proteomes" id="UP001469553">
    <property type="component" value="Unassembled WGS sequence"/>
</dbReference>
<accession>A0ABV1A0U6</accession>
<dbReference type="EMBL" id="JAHRIP010076864">
    <property type="protein sequence ID" value="MEQ2311420.1"/>
    <property type="molecule type" value="Genomic_DNA"/>
</dbReference>
<name>A0ABV1A0U6_9TELE</name>
<proteinExistence type="predicted"/>
<evidence type="ECO:0000313" key="1">
    <source>
        <dbReference type="EMBL" id="MEQ2311420.1"/>
    </source>
</evidence>